<feature type="transmembrane region" description="Helical" evidence="2">
    <location>
        <begin position="355"/>
        <end position="372"/>
    </location>
</feature>
<evidence type="ECO:0000256" key="2">
    <source>
        <dbReference type="SAM" id="Phobius"/>
    </source>
</evidence>
<keyword evidence="2" id="KW-1133">Transmembrane helix</keyword>
<name>A0A418VBB1_9DEIO</name>
<keyword evidence="4" id="KW-1185">Reference proteome</keyword>
<evidence type="ECO:0000313" key="3">
    <source>
        <dbReference type="EMBL" id="RJF73435.1"/>
    </source>
</evidence>
<dbReference type="EMBL" id="QYUJ01000014">
    <property type="protein sequence ID" value="RJF73435.1"/>
    <property type="molecule type" value="Genomic_DNA"/>
</dbReference>
<dbReference type="AlphaFoldDB" id="A0A418VBB1"/>
<reference evidence="3 4" key="1">
    <citation type="submission" date="2018-09" db="EMBL/GenBank/DDBJ databases">
        <authorList>
            <person name="Zhu H."/>
        </authorList>
    </citation>
    <scope>NUCLEOTIDE SEQUENCE [LARGE SCALE GENOMIC DNA]</scope>
    <source>
        <strain evidence="3 4">K2S05-167</strain>
    </source>
</reference>
<feature type="compositionally biased region" description="Polar residues" evidence="1">
    <location>
        <begin position="99"/>
        <end position="110"/>
    </location>
</feature>
<comment type="caution">
    <text evidence="3">The sequence shown here is derived from an EMBL/GenBank/DDBJ whole genome shotgun (WGS) entry which is preliminary data.</text>
</comment>
<feature type="region of interest" description="Disordered" evidence="1">
    <location>
        <begin position="96"/>
        <end position="330"/>
    </location>
</feature>
<evidence type="ECO:0000256" key="1">
    <source>
        <dbReference type="SAM" id="MobiDB-lite"/>
    </source>
</evidence>
<feature type="compositionally biased region" description="Polar residues" evidence="1">
    <location>
        <begin position="286"/>
        <end position="303"/>
    </location>
</feature>
<dbReference type="OrthoDB" id="68688at2"/>
<gene>
    <name evidence="3" type="ORF">D3875_19705</name>
</gene>
<sequence>MSTRVDSLMQAAGLQEPVLNTLERGEAVFVLTDQTLLYQDAGGTRRVTLRDLKRIHSDQEGLLRVETPAGTALTANLVGFDPAGVQSFFAQVRDATARAKQQTHTSTSTAPGPVTPAANPEPVAPKFLTPASAAPAQTPPVPAAQARPAAPPSSSFPAGTAAKWTGQEAVTPPSAPSVAPAAAPTPVPPPARTMVTPNFPTVRADSGAASSIAGTTAPLAGGGLGLSSTQPSSMQPSSTQPSPLTSPVFRPQESQPTPKPTVRAVRTPTVITDPGVSADPAPLSAQPGQESSLASNPMTNGPVANNPVAESPAMDTAPRPARSNGTRTNGSAVSTLASLAAVAGGVARWMGALKAMSLIMLLATFAMAYFQYDKGQGLNGFWSLIAGGMGAVALWVLSDLVKLLVTLAQAVSAEGGVMDVD</sequence>
<proteinExistence type="predicted"/>
<feature type="compositionally biased region" description="Low complexity" evidence="1">
    <location>
        <begin position="204"/>
        <end position="219"/>
    </location>
</feature>
<feature type="compositionally biased region" description="Low complexity" evidence="1">
    <location>
        <begin position="226"/>
        <end position="247"/>
    </location>
</feature>
<keyword evidence="2" id="KW-0812">Transmembrane</keyword>
<dbReference type="Proteomes" id="UP000286287">
    <property type="component" value="Unassembled WGS sequence"/>
</dbReference>
<keyword evidence="2" id="KW-0472">Membrane</keyword>
<feature type="compositionally biased region" description="Low complexity" evidence="1">
    <location>
        <begin position="169"/>
        <end position="182"/>
    </location>
</feature>
<dbReference type="RefSeq" id="WP_119766168.1">
    <property type="nucleotide sequence ID" value="NZ_QYUJ01000014.1"/>
</dbReference>
<feature type="transmembrane region" description="Helical" evidence="2">
    <location>
        <begin position="378"/>
        <end position="397"/>
    </location>
</feature>
<accession>A0A418VBB1</accession>
<organism evidence="3 4">
    <name type="scientific">Deinococcus cavernae</name>
    <dbReference type="NCBI Taxonomy" id="2320857"/>
    <lineage>
        <taxon>Bacteria</taxon>
        <taxon>Thermotogati</taxon>
        <taxon>Deinococcota</taxon>
        <taxon>Deinococci</taxon>
        <taxon>Deinococcales</taxon>
        <taxon>Deinococcaceae</taxon>
        <taxon>Deinococcus</taxon>
    </lineage>
</organism>
<feature type="compositionally biased region" description="Low complexity" evidence="1">
    <location>
        <begin position="143"/>
        <end position="162"/>
    </location>
</feature>
<protein>
    <submittedName>
        <fullName evidence="3">Uncharacterized protein</fullName>
    </submittedName>
</protein>
<evidence type="ECO:0000313" key="4">
    <source>
        <dbReference type="Proteomes" id="UP000286287"/>
    </source>
</evidence>